<reference evidence="2 3" key="1">
    <citation type="submission" date="2017-05" db="EMBL/GenBank/DDBJ databases">
        <title>Comparative genomic and metabolic analysis of manganese-oxidizing mechanisms in Celeribater manganoxidans DY25T: its adaption to the environment of polymetallic nodule.</title>
        <authorList>
            <person name="Wang X."/>
        </authorList>
    </citation>
    <scope>NUCLEOTIDE SEQUENCE [LARGE SCALE GENOMIC DNA]</scope>
    <source>
        <strain evidence="2 3">DY25</strain>
    </source>
</reference>
<organism evidence="2 3">
    <name type="scientific">Pacificitalea manganoxidans</name>
    <dbReference type="NCBI Taxonomy" id="1411902"/>
    <lineage>
        <taxon>Bacteria</taxon>
        <taxon>Pseudomonadati</taxon>
        <taxon>Pseudomonadota</taxon>
        <taxon>Alphaproteobacteria</taxon>
        <taxon>Rhodobacterales</taxon>
        <taxon>Paracoccaceae</taxon>
        <taxon>Pacificitalea</taxon>
    </lineage>
</organism>
<keyword evidence="3" id="KW-1185">Reference proteome</keyword>
<gene>
    <name evidence="2" type="ORF">CBW24_09415</name>
</gene>
<feature type="region of interest" description="Disordered" evidence="1">
    <location>
        <begin position="1"/>
        <end position="36"/>
    </location>
</feature>
<dbReference type="KEGG" id="cmag:CBW24_09415"/>
<dbReference type="Proteomes" id="UP000219050">
    <property type="component" value="Chromosome"/>
</dbReference>
<dbReference type="AlphaFoldDB" id="A0A291LZS4"/>
<name>A0A291LZS4_9RHOB</name>
<proteinExistence type="predicted"/>
<feature type="compositionally biased region" description="Basic and acidic residues" evidence="1">
    <location>
        <begin position="13"/>
        <end position="22"/>
    </location>
</feature>
<evidence type="ECO:0000313" key="3">
    <source>
        <dbReference type="Proteomes" id="UP000219050"/>
    </source>
</evidence>
<accession>A0A291LZS4</accession>
<dbReference type="EMBL" id="CP021404">
    <property type="protein sequence ID" value="ATI42209.1"/>
    <property type="molecule type" value="Genomic_DNA"/>
</dbReference>
<sequence length="203" mass="20440">MRLSRPRSAPDTLRAEAPDGRFGRGRAIGAQPGGRIAKTTSAGIAALVLAFGLAACDSLRGDAPPPPAEDTTAAAPEPSPAPDATPAPDADAAPEPAPLSDLTPLSGEVIAPAAVRSTRPPVPAALTGPQASCLGDGGMFQRSGNGTYRCIRPTPDAGKSCSVSTDCTDVCLARSRSCTPFAPVPGCVEVLGKLGERSTLCRN</sequence>
<evidence type="ECO:0000256" key="1">
    <source>
        <dbReference type="SAM" id="MobiDB-lite"/>
    </source>
</evidence>
<evidence type="ECO:0000313" key="2">
    <source>
        <dbReference type="EMBL" id="ATI42209.1"/>
    </source>
</evidence>
<dbReference type="OrthoDB" id="8592692at2"/>
<protein>
    <submittedName>
        <fullName evidence="2">Uncharacterized protein</fullName>
    </submittedName>
</protein>
<feature type="region of interest" description="Disordered" evidence="1">
    <location>
        <begin position="58"/>
        <end position="104"/>
    </location>
</feature>